<reference evidence="1 2" key="1">
    <citation type="journal article" date="2024" name="J Genomics">
        <title>Draft genome sequencing and assembly of Favolaschia claudopus CIRM-BRFM 2984 isolated from oak limbs.</title>
        <authorList>
            <person name="Navarro D."/>
            <person name="Drula E."/>
            <person name="Chaduli D."/>
            <person name="Cazenave R."/>
            <person name="Ahrendt S."/>
            <person name="Wang J."/>
            <person name="Lipzen A."/>
            <person name="Daum C."/>
            <person name="Barry K."/>
            <person name="Grigoriev I.V."/>
            <person name="Favel A."/>
            <person name="Rosso M.N."/>
            <person name="Martin F."/>
        </authorList>
    </citation>
    <scope>NUCLEOTIDE SEQUENCE [LARGE SCALE GENOMIC DNA]</scope>
    <source>
        <strain evidence="1 2">CIRM-BRFM 2984</strain>
    </source>
</reference>
<name>A0AAV9Z0S4_9AGAR</name>
<feature type="non-terminal residue" evidence="1">
    <location>
        <position position="1"/>
    </location>
</feature>
<keyword evidence="2" id="KW-1185">Reference proteome</keyword>
<dbReference type="Proteomes" id="UP001362999">
    <property type="component" value="Unassembled WGS sequence"/>
</dbReference>
<evidence type="ECO:0000313" key="2">
    <source>
        <dbReference type="Proteomes" id="UP001362999"/>
    </source>
</evidence>
<dbReference type="AlphaFoldDB" id="A0AAV9Z0S4"/>
<comment type="caution">
    <text evidence="1">The sequence shown here is derived from an EMBL/GenBank/DDBJ whole genome shotgun (WGS) entry which is preliminary data.</text>
</comment>
<sequence length="173" mass="19772">VFPKSFMFSANDRQKTVYSQESFKPFGSIQHFFNFRPNGVPLTIGLAIVWKESFVKQDLQTWMDKFLHANVLVIIHPPPNTKGKHLLVFDPNISPHHTTLLPRMVNLIESSSTKFTSKWYNHPRQSTNSGGNCLQLAFEFILDVVIKGEDWLGVQRDEAGKLVGVKQFSQLDL</sequence>
<dbReference type="EMBL" id="JAWWNJ010000254">
    <property type="protein sequence ID" value="KAK6966846.1"/>
    <property type="molecule type" value="Genomic_DNA"/>
</dbReference>
<proteinExistence type="predicted"/>
<evidence type="ECO:0000313" key="1">
    <source>
        <dbReference type="EMBL" id="KAK6966846.1"/>
    </source>
</evidence>
<accession>A0AAV9Z0S4</accession>
<organism evidence="1 2">
    <name type="scientific">Favolaschia claudopus</name>
    <dbReference type="NCBI Taxonomy" id="2862362"/>
    <lineage>
        <taxon>Eukaryota</taxon>
        <taxon>Fungi</taxon>
        <taxon>Dikarya</taxon>
        <taxon>Basidiomycota</taxon>
        <taxon>Agaricomycotina</taxon>
        <taxon>Agaricomycetes</taxon>
        <taxon>Agaricomycetidae</taxon>
        <taxon>Agaricales</taxon>
        <taxon>Marasmiineae</taxon>
        <taxon>Mycenaceae</taxon>
        <taxon>Favolaschia</taxon>
    </lineage>
</organism>
<gene>
    <name evidence="1" type="ORF">R3P38DRAFT_2590160</name>
</gene>
<protein>
    <submittedName>
        <fullName evidence="1">Uncharacterized protein</fullName>
    </submittedName>
</protein>